<name>A0A7J0GJX3_9ERIC</name>
<feature type="region of interest" description="Disordered" evidence="2">
    <location>
        <begin position="1"/>
        <end position="58"/>
    </location>
</feature>
<evidence type="ECO:0000313" key="5">
    <source>
        <dbReference type="EMBL" id="GFZ11062.1"/>
    </source>
</evidence>
<dbReference type="Pfam" id="PF04195">
    <property type="entry name" value="Transposase_28"/>
    <property type="match status" value="1"/>
</dbReference>
<dbReference type="Proteomes" id="UP000585474">
    <property type="component" value="Unassembled WGS sequence"/>
</dbReference>
<sequence>MGVDQAKYSTSPKARRRQHFGSGRGSELNVGLVLPRSRGFRDKQPLERSRATSSVKALGRGRLVNQLSAMSKRLKLSDLAKVVAKKAATSASKGVVISEGSETTSGKRALDDGSKGKQVAQSPEPKKARIDIGASGASARPPVISGAGSSARQVLSEALGPQASVMASAATAEKILAGVGVILGSSLAVRSRDFAEGALNQKAVAESAEMEMRQGHLEVRGEGFQIWKRASPSHKAGSSPLSKSQDDFLEAVRGSASSYFGDGFDFCKRQLAKQYPDLGVDLEDIEMDQELLTKEEAEAEKRAAEEEAAEARSPRETLGECCSVSDSHLAVNKLTLPFMSFNTNLGGDDLDNLRDDVLIPPPGVRLRIPGDGETILSARQGEVAFYEAAFLAGLRFPIHPTIRDILIHYQICPAQLSPNAWRSVICVCIPQSLPDSGWYYFKARPEKNLLRGSPSNVKGWKTRFFFASGDEWELAPGVAASESLLRVPRSWGTPGKSCNKLPSLSEVDAKRMEAVFGKIEPGGYFEVSKVLNSQTFKRHFAGGCSAFSTSGGDNTTSGDEGEFGTGEDSVEYLGVIRRGVGGAIRRALPGIPDETLLRWLGGKVKDPFCESPIWDVRLHYVGPRQSRGEKAKKAAAAKHPTKGVVIREKRTREGDLLIEIGEEDSLKGKETVPPPPPKRFKSNRGAINARGRAAEVGTSSPAAMEDPNPCRTLSVARRLLTGVVVYASSLALRSQEHLHDIDFHMARADSAELELVKAQKRAIKAETRVAELNEEKSRPGTEELAIEDFKASEEFKAAVTDSAATYFGDGFEFCKRQLLHQFPHLGADVANMAMDPSFAEEEEATKEGENISSANKSRLETFDNFVRAFPCWTSFPALGSLVDRVTFARLGRQGGMSGALLFRCSIWRSDLCRAAWRNSELSLFSSRRSRLILSSPSLPFSLKFNVLKLAHLFQLSETSQSGPEKDLCTACPRKYKISRICIGVGELGVYPLAKDSLPEIVNNFIQPRRVFFRLENLVGDPNAWVVFTSPSMLSFVSPCEVIPWTWFTTSCESLKTSKDCAPTLLQSQSGEERFVFGFIVGGLKTILMAYSICSPEGARKTSPAPQPCWLEEPSTYNIQWARWNTGVQLKGQKSKGKAGVDYDASRFTGKNAENLFNKVWIRNGAVLERKLNLVALENSGISFVQNFTTRGWINLAKFKAESVLTLCQEFMANIKHEPETEQGKEKLCSWVRGKKIKVTPDTFADIFEIPQEENPEFAFPNVGMPDLAVVSQELLLEGDEWDGEVQCNKTRLKDKYLILFLFSCHTLLPLKRTVSMNVARARLLWAIGTGKTIDLPRTMFLSLCSTYKALDKRGSVPFTRFLTELFKRSGVHIPLDFIRIEPEGPIDRASLSRSEGQRKKRKLEEEAQEGSAIGMGDLKEVILNLGKEMSKQMAEFREKVNTRLSSLEEESSRHTVMLQDMKGMLIRMEEEDDDDDEED</sequence>
<dbReference type="EMBL" id="BJWL01000022">
    <property type="protein sequence ID" value="GFZ11062.1"/>
    <property type="molecule type" value="Genomic_DNA"/>
</dbReference>
<dbReference type="PANTHER" id="PTHR31099:SF49">
    <property type="entry name" value="MYOSIN HEAVY CHAIN-LIKE PROTEIN"/>
    <property type="match status" value="1"/>
</dbReference>
<feature type="compositionally biased region" description="Basic and acidic residues" evidence="2">
    <location>
        <begin position="39"/>
        <end position="50"/>
    </location>
</feature>
<keyword evidence="6" id="KW-1185">Reference proteome</keyword>
<evidence type="ECO:0000256" key="1">
    <source>
        <dbReference type="SAM" id="Coils"/>
    </source>
</evidence>
<proteinExistence type="predicted"/>
<feature type="region of interest" description="Disordered" evidence="2">
    <location>
        <begin position="1388"/>
        <end position="1410"/>
    </location>
</feature>
<feature type="region of interest" description="Disordered" evidence="2">
    <location>
        <begin position="297"/>
        <end position="316"/>
    </location>
</feature>
<feature type="region of interest" description="Disordered" evidence="2">
    <location>
        <begin position="99"/>
        <end position="128"/>
    </location>
</feature>
<dbReference type="PANTHER" id="PTHR31099">
    <property type="entry name" value="OS06G0165300 PROTEIN"/>
    <property type="match status" value="1"/>
</dbReference>
<gene>
    <name evidence="5" type="ORF">Acr_22g0004600</name>
</gene>
<organism evidence="5 6">
    <name type="scientific">Actinidia rufa</name>
    <dbReference type="NCBI Taxonomy" id="165716"/>
    <lineage>
        <taxon>Eukaryota</taxon>
        <taxon>Viridiplantae</taxon>
        <taxon>Streptophyta</taxon>
        <taxon>Embryophyta</taxon>
        <taxon>Tracheophyta</taxon>
        <taxon>Spermatophyta</taxon>
        <taxon>Magnoliopsida</taxon>
        <taxon>eudicotyledons</taxon>
        <taxon>Gunneridae</taxon>
        <taxon>Pentapetalae</taxon>
        <taxon>asterids</taxon>
        <taxon>Ericales</taxon>
        <taxon>Actinidiaceae</taxon>
        <taxon>Actinidia</taxon>
    </lineage>
</organism>
<dbReference type="OrthoDB" id="687305at2759"/>
<evidence type="ECO:0000259" key="4">
    <source>
        <dbReference type="Pfam" id="PF20167"/>
    </source>
</evidence>
<evidence type="ECO:0000259" key="3">
    <source>
        <dbReference type="Pfam" id="PF04195"/>
    </source>
</evidence>
<dbReference type="Pfam" id="PF20167">
    <property type="entry name" value="Transposase_32"/>
    <property type="match status" value="1"/>
</dbReference>
<dbReference type="InterPro" id="IPR046796">
    <property type="entry name" value="Transposase_32_dom"/>
</dbReference>
<evidence type="ECO:0000313" key="6">
    <source>
        <dbReference type="Proteomes" id="UP000585474"/>
    </source>
</evidence>
<reference evidence="5 6" key="1">
    <citation type="submission" date="2019-07" db="EMBL/GenBank/DDBJ databases">
        <title>De Novo Assembly of kiwifruit Actinidia rufa.</title>
        <authorList>
            <person name="Sugita-Konishi S."/>
            <person name="Sato K."/>
            <person name="Mori E."/>
            <person name="Abe Y."/>
            <person name="Kisaki G."/>
            <person name="Hamano K."/>
            <person name="Suezawa K."/>
            <person name="Otani M."/>
            <person name="Fukuda T."/>
            <person name="Manabe T."/>
            <person name="Gomi K."/>
            <person name="Tabuchi M."/>
            <person name="Akimitsu K."/>
            <person name="Kataoka I."/>
        </authorList>
    </citation>
    <scope>NUCLEOTIDE SEQUENCE [LARGE SCALE GENOMIC DNA]</scope>
    <source>
        <strain evidence="6">cv. Fuchu</strain>
    </source>
</reference>
<feature type="domain" description="Transposase (putative) gypsy type" evidence="3">
    <location>
        <begin position="386"/>
        <end position="424"/>
    </location>
</feature>
<feature type="domain" description="Putative plant transposon protein" evidence="4">
    <location>
        <begin position="1189"/>
        <end position="1371"/>
    </location>
</feature>
<protein>
    <submittedName>
        <fullName evidence="5">Uncharacterized protein</fullName>
    </submittedName>
</protein>
<comment type="caution">
    <text evidence="5">The sequence shown here is derived from an EMBL/GenBank/DDBJ whole genome shotgun (WGS) entry which is preliminary data.</text>
</comment>
<keyword evidence="1" id="KW-0175">Coiled coil</keyword>
<feature type="coiled-coil region" evidence="1">
    <location>
        <begin position="741"/>
        <end position="775"/>
    </location>
</feature>
<dbReference type="InterPro" id="IPR007321">
    <property type="entry name" value="Transposase_28"/>
</dbReference>
<accession>A0A7J0GJX3</accession>
<evidence type="ECO:0000256" key="2">
    <source>
        <dbReference type="SAM" id="MobiDB-lite"/>
    </source>
</evidence>